<accession>A0ABV7AH85</accession>
<dbReference type="Proteomes" id="UP001595443">
    <property type="component" value="Unassembled WGS sequence"/>
</dbReference>
<dbReference type="RefSeq" id="WP_377833433.1">
    <property type="nucleotide sequence ID" value="NZ_JBHRSK010000007.1"/>
</dbReference>
<evidence type="ECO:0000313" key="2">
    <source>
        <dbReference type="EMBL" id="MFC2968739.1"/>
    </source>
</evidence>
<keyword evidence="3" id="KW-1185">Reference proteome</keyword>
<proteinExistence type="predicted"/>
<reference evidence="3" key="1">
    <citation type="journal article" date="2019" name="Int. J. Syst. Evol. Microbiol.">
        <title>The Global Catalogue of Microorganisms (GCM) 10K type strain sequencing project: providing services to taxonomists for standard genome sequencing and annotation.</title>
        <authorList>
            <consortium name="The Broad Institute Genomics Platform"/>
            <consortium name="The Broad Institute Genome Sequencing Center for Infectious Disease"/>
            <person name="Wu L."/>
            <person name="Ma J."/>
        </authorList>
    </citation>
    <scope>NUCLEOTIDE SEQUENCE [LARGE SCALE GENOMIC DNA]</scope>
    <source>
        <strain evidence="3">KCTC 62192</strain>
    </source>
</reference>
<organism evidence="2 3">
    <name type="scientific">Acidimangrovimonas pyrenivorans</name>
    <dbReference type="NCBI Taxonomy" id="2030798"/>
    <lineage>
        <taxon>Bacteria</taxon>
        <taxon>Pseudomonadati</taxon>
        <taxon>Pseudomonadota</taxon>
        <taxon>Alphaproteobacteria</taxon>
        <taxon>Rhodobacterales</taxon>
        <taxon>Paracoccaceae</taxon>
        <taxon>Acidimangrovimonas</taxon>
    </lineage>
</organism>
<feature type="chain" id="PRO_5047341723" description="Lipoprotein" evidence="1">
    <location>
        <begin position="21"/>
        <end position="51"/>
    </location>
</feature>
<dbReference type="EMBL" id="JBHRSK010000007">
    <property type="protein sequence ID" value="MFC2968739.1"/>
    <property type="molecule type" value="Genomic_DNA"/>
</dbReference>
<evidence type="ECO:0000313" key="3">
    <source>
        <dbReference type="Proteomes" id="UP001595443"/>
    </source>
</evidence>
<keyword evidence="1" id="KW-0732">Signal</keyword>
<sequence>MSGIALRGVMVAMVLAGALAACTQPMKDDGQCEPGVSDISKVGTTLPNPNC</sequence>
<comment type="caution">
    <text evidence="2">The sequence shown here is derived from an EMBL/GenBank/DDBJ whole genome shotgun (WGS) entry which is preliminary data.</text>
</comment>
<protein>
    <recommendedName>
        <fullName evidence="4">Lipoprotein</fullName>
    </recommendedName>
</protein>
<gene>
    <name evidence="2" type="ORF">ACFOES_11595</name>
</gene>
<evidence type="ECO:0008006" key="4">
    <source>
        <dbReference type="Google" id="ProtNLM"/>
    </source>
</evidence>
<name>A0ABV7AH85_9RHOB</name>
<evidence type="ECO:0000256" key="1">
    <source>
        <dbReference type="SAM" id="SignalP"/>
    </source>
</evidence>
<feature type="signal peptide" evidence="1">
    <location>
        <begin position="1"/>
        <end position="20"/>
    </location>
</feature>
<dbReference type="PROSITE" id="PS51257">
    <property type="entry name" value="PROKAR_LIPOPROTEIN"/>
    <property type="match status" value="1"/>
</dbReference>